<evidence type="ECO:0000313" key="2">
    <source>
        <dbReference type="EMBL" id="KMM70805.1"/>
    </source>
</evidence>
<gene>
    <name evidence="2" type="ORF">CPAG_07116</name>
</gene>
<dbReference type="InterPro" id="IPR013268">
    <property type="entry name" value="UTP16"/>
</dbReference>
<dbReference type="Proteomes" id="UP000054567">
    <property type="component" value="Unassembled WGS sequence"/>
</dbReference>
<dbReference type="VEuPathDB" id="FungiDB:CPAG_07116"/>
<feature type="compositionally biased region" description="Polar residues" evidence="1">
    <location>
        <begin position="91"/>
        <end position="100"/>
    </location>
</feature>
<dbReference type="OrthoDB" id="5423707at2759"/>
<dbReference type="Pfam" id="PF08297">
    <property type="entry name" value="U3_snoRNA_assoc"/>
    <property type="match status" value="1"/>
</dbReference>
<feature type="compositionally biased region" description="Low complexity" evidence="1">
    <location>
        <begin position="14"/>
        <end position="26"/>
    </location>
</feature>
<feature type="compositionally biased region" description="Polar residues" evidence="1">
    <location>
        <begin position="265"/>
        <end position="285"/>
    </location>
</feature>
<feature type="compositionally biased region" description="Acidic residues" evidence="1">
    <location>
        <begin position="182"/>
        <end position="194"/>
    </location>
</feature>
<name>A0A0J6FMY1_COCPO</name>
<accession>A0A0J6FMY1</accession>
<feature type="compositionally biased region" description="Basic residues" evidence="1">
    <location>
        <begin position="225"/>
        <end position="239"/>
    </location>
</feature>
<feature type="region of interest" description="Disordered" evidence="1">
    <location>
        <begin position="352"/>
        <end position="409"/>
    </location>
</feature>
<feature type="region of interest" description="Disordered" evidence="1">
    <location>
        <begin position="299"/>
        <end position="324"/>
    </location>
</feature>
<protein>
    <recommendedName>
        <fullName evidence="4">Immediate-early protein</fullName>
    </recommendedName>
</protein>
<evidence type="ECO:0000256" key="1">
    <source>
        <dbReference type="SAM" id="MobiDB-lite"/>
    </source>
</evidence>
<dbReference type="AlphaFoldDB" id="A0A0J6FMY1"/>
<dbReference type="GO" id="GO:0030515">
    <property type="term" value="F:snoRNA binding"/>
    <property type="evidence" value="ECO:0007669"/>
    <property type="project" value="InterPro"/>
</dbReference>
<dbReference type="GO" id="GO:0006364">
    <property type="term" value="P:rRNA processing"/>
    <property type="evidence" value="ECO:0007669"/>
    <property type="project" value="InterPro"/>
</dbReference>
<evidence type="ECO:0000313" key="3">
    <source>
        <dbReference type="Proteomes" id="UP000054567"/>
    </source>
</evidence>
<feature type="region of interest" description="Disordered" evidence="1">
    <location>
        <begin position="1"/>
        <end position="286"/>
    </location>
</feature>
<sequence>MFSHIVTAARGLFSSSDSSHRQSNSSRGAENTDPQTMPVATRRSILSQSEDFSSRNSSLAANGKRKNNLLTTEAAQEPTPKRRRGQRADGTKSQSNTPQPNGVPKRRYQVLEAVEIRSESRPGTRESSVATPRTSVKPDEPFPSTVSKTKTAHLRFDSEEPQLELNGVQEDDIKENEAESQQQEEEMSDDDEAPEAVSNTKQLQELREAERRKEEAKQRQEQVKKEKRREHEKRLKLQAKFKPAPVEFASPSKPLPASKQEEILSESSATLQGSEAKAQSSSFLPTSLPKFLPDEILLAEPPVRPPTPPRDVEKPSGALKPSGNKLRFLDTVEKKPKDVRLGAMSIRVLEDSHSAAGGKTDLHNSLPPKASKKGRTIRESWMAGNRRGVSAVHGGLRRTTGGPSGFLRK</sequence>
<feature type="compositionally biased region" description="Basic and acidic residues" evidence="1">
    <location>
        <begin position="114"/>
        <end position="124"/>
    </location>
</feature>
<reference evidence="3" key="2">
    <citation type="journal article" date="2009" name="Genome Res.">
        <title>Comparative genomic analyses of the human fungal pathogens Coccidioides and their relatives.</title>
        <authorList>
            <person name="Sharpton T.J."/>
            <person name="Stajich J.E."/>
            <person name="Rounsley S.D."/>
            <person name="Gardner M.J."/>
            <person name="Wortman J.R."/>
            <person name="Jordar V.S."/>
            <person name="Maiti R."/>
            <person name="Kodira C.D."/>
            <person name="Neafsey D.E."/>
            <person name="Zeng Q."/>
            <person name="Hung C.-Y."/>
            <person name="McMahan C."/>
            <person name="Muszewska A."/>
            <person name="Grynberg M."/>
            <person name="Mandel M.A."/>
            <person name="Kellner E.M."/>
            <person name="Barker B.M."/>
            <person name="Galgiani J.N."/>
            <person name="Orbach M.J."/>
            <person name="Kirkland T.N."/>
            <person name="Cole G.T."/>
            <person name="Henn M.R."/>
            <person name="Birren B.W."/>
            <person name="Taylor J.W."/>
        </authorList>
    </citation>
    <scope>NUCLEOTIDE SEQUENCE [LARGE SCALE GENOMIC DNA]</scope>
    <source>
        <strain evidence="3">RMSCC 3488</strain>
    </source>
</reference>
<reference evidence="2 3" key="1">
    <citation type="submission" date="2007-06" db="EMBL/GenBank/DDBJ databases">
        <title>The Genome Sequence of Coccidioides posadasii RMSCC_3488.</title>
        <authorList>
            <consortium name="Coccidioides Genome Resources Consortium"/>
            <consortium name="The Broad Institute Genome Sequencing Platform"/>
            <person name="Henn M.R."/>
            <person name="Sykes S."/>
            <person name="Young S."/>
            <person name="Jaffe D."/>
            <person name="Berlin A."/>
            <person name="Alvarez P."/>
            <person name="Butler J."/>
            <person name="Gnerre S."/>
            <person name="Grabherr M."/>
            <person name="Mauceli E."/>
            <person name="Brockman W."/>
            <person name="Kodira C."/>
            <person name="Alvarado L."/>
            <person name="Zeng Q."/>
            <person name="Crawford M."/>
            <person name="Antoine C."/>
            <person name="Devon K."/>
            <person name="Galgiani J."/>
            <person name="Orsborn K."/>
            <person name="Lewis M.L."/>
            <person name="Nusbaum C."/>
            <person name="Galagan J."/>
            <person name="Birren B."/>
        </authorList>
    </citation>
    <scope>NUCLEOTIDE SEQUENCE [LARGE SCALE GENOMIC DNA]</scope>
    <source>
        <strain evidence="2 3">RMSCC 3488</strain>
    </source>
</reference>
<feature type="compositionally biased region" description="Polar residues" evidence="1">
    <location>
        <begin position="44"/>
        <end position="60"/>
    </location>
</feature>
<feature type="compositionally biased region" description="Polar residues" evidence="1">
    <location>
        <begin position="125"/>
        <end position="134"/>
    </location>
</feature>
<reference evidence="3" key="3">
    <citation type="journal article" date="2010" name="Genome Res.">
        <title>Population genomic sequencing of Coccidioides fungi reveals recent hybridization and transposon control.</title>
        <authorList>
            <person name="Neafsey D.E."/>
            <person name="Barker B.M."/>
            <person name="Sharpton T.J."/>
            <person name="Stajich J.E."/>
            <person name="Park D.J."/>
            <person name="Whiston E."/>
            <person name="Hung C.-Y."/>
            <person name="McMahan C."/>
            <person name="White J."/>
            <person name="Sykes S."/>
            <person name="Heiman D."/>
            <person name="Young S."/>
            <person name="Zeng Q."/>
            <person name="Abouelleil A."/>
            <person name="Aftuck L."/>
            <person name="Bessette D."/>
            <person name="Brown A."/>
            <person name="FitzGerald M."/>
            <person name="Lui A."/>
            <person name="Macdonald J.P."/>
            <person name="Priest M."/>
            <person name="Orbach M.J."/>
            <person name="Galgiani J.N."/>
            <person name="Kirkland T.N."/>
            <person name="Cole G.T."/>
            <person name="Birren B.W."/>
            <person name="Henn M.R."/>
            <person name="Taylor J.W."/>
            <person name="Rounsley S.D."/>
        </authorList>
    </citation>
    <scope>NUCLEOTIDE SEQUENCE [LARGE SCALE GENOMIC DNA]</scope>
    <source>
        <strain evidence="3">RMSCC 3488</strain>
    </source>
</reference>
<proteinExistence type="predicted"/>
<organism evidence="2 3">
    <name type="scientific">Coccidioides posadasii RMSCC 3488</name>
    <dbReference type="NCBI Taxonomy" id="454284"/>
    <lineage>
        <taxon>Eukaryota</taxon>
        <taxon>Fungi</taxon>
        <taxon>Dikarya</taxon>
        <taxon>Ascomycota</taxon>
        <taxon>Pezizomycotina</taxon>
        <taxon>Eurotiomycetes</taxon>
        <taxon>Eurotiomycetidae</taxon>
        <taxon>Onygenales</taxon>
        <taxon>Onygenaceae</taxon>
        <taxon>Coccidioides</taxon>
    </lineage>
</organism>
<dbReference type="EMBL" id="DS268112">
    <property type="protein sequence ID" value="KMM70805.1"/>
    <property type="molecule type" value="Genomic_DNA"/>
</dbReference>
<evidence type="ECO:0008006" key="4">
    <source>
        <dbReference type="Google" id="ProtNLM"/>
    </source>
</evidence>
<feature type="compositionally biased region" description="Basic and acidic residues" evidence="1">
    <location>
        <begin position="204"/>
        <end position="224"/>
    </location>
</feature>